<organism evidence="3 4">
    <name type="scientific">Ostreobium quekettii</name>
    <dbReference type="NCBI Taxonomy" id="121088"/>
    <lineage>
        <taxon>Eukaryota</taxon>
        <taxon>Viridiplantae</taxon>
        <taxon>Chlorophyta</taxon>
        <taxon>core chlorophytes</taxon>
        <taxon>Ulvophyceae</taxon>
        <taxon>TCBD clade</taxon>
        <taxon>Bryopsidales</taxon>
        <taxon>Ostreobineae</taxon>
        <taxon>Ostreobiaceae</taxon>
        <taxon>Ostreobium</taxon>
    </lineage>
</organism>
<dbReference type="Pfam" id="PF08700">
    <property type="entry name" value="VPS51_Exo84_N"/>
    <property type="match status" value="1"/>
</dbReference>
<accession>A0A8S1J9Y1</accession>
<name>A0A8S1J9Y1_9CHLO</name>
<feature type="non-terminal residue" evidence="3">
    <location>
        <position position="1"/>
    </location>
</feature>
<dbReference type="GO" id="GO:0007030">
    <property type="term" value="P:Golgi organization"/>
    <property type="evidence" value="ECO:0007669"/>
    <property type="project" value="UniProtKB-UniRule"/>
</dbReference>
<reference evidence="3" key="1">
    <citation type="submission" date="2020-12" db="EMBL/GenBank/DDBJ databases">
        <authorList>
            <person name="Iha C."/>
        </authorList>
    </citation>
    <scope>NUCLEOTIDE SEQUENCE</scope>
</reference>
<dbReference type="PANTHER" id="PTHR15954">
    <property type="entry name" value="VACUOLAR PROTEIN SORTING-ASSOCIATED PROTEIN 51 HOMOLOG"/>
    <property type="match status" value="1"/>
</dbReference>
<dbReference type="GO" id="GO:0042147">
    <property type="term" value="P:retrograde transport, endosome to Golgi"/>
    <property type="evidence" value="ECO:0007669"/>
    <property type="project" value="UniProtKB-UniRule"/>
</dbReference>
<gene>
    <name evidence="3" type="ORF">OSTQU699_LOCUS9347</name>
</gene>
<dbReference type="GO" id="GO:0007041">
    <property type="term" value="P:lysosomal transport"/>
    <property type="evidence" value="ECO:0007669"/>
    <property type="project" value="TreeGrafter"/>
</dbReference>
<evidence type="ECO:0000256" key="2">
    <source>
        <dbReference type="RuleBase" id="RU368010"/>
    </source>
</evidence>
<dbReference type="GO" id="GO:0016020">
    <property type="term" value="C:membrane"/>
    <property type="evidence" value="ECO:0007669"/>
    <property type="project" value="TreeGrafter"/>
</dbReference>
<dbReference type="GO" id="GO:0000938">
    <property type="term" value="C:GARP complex"/>
    <property type="evidence" value="ECO:0007669"/>
    <property type="project" value="UniProtKB-UniRule"/>
</dbReference>
<protein>
    <recommendedName>
        <fullName evidence="2">Vacuolar protein sorting-associated protein 51 homolog</fullName>
    </recommendedName>
</protein>
<dbReference type="GO" id="GO:0032456">
    <property type="term" value="P:endocytic recycling"/>
    <property type="evidence" value="ECO:0007669"/>
    <property type="project" value="TreeGrafter"/>
</dbReference>
<comment type="subcellular location">
    <subcellularLocation>
        <location evidence="2">Golgi apparatus</location>
        <location evidence="2">trans-Golgi network</location>
    </subcellularLocation>
</comment>
<dbReference type="PANTHER" id="PTHR15954:SF4">
    <property type="entry name" value="VACUOLAR PROTEIN SORTING-ASSOCIATED PROTEIN 51 HOMOLOG"/>
    <property type="match status" value="1"/>
</dbReference>
<dbReference type="GO" id="GO:0006869">
    <property type="term" value="P:lipid transport"/>
    <property type="evidence" value="ECO:0007669"/>
    <property type="project" value="UniProtKB-UniRule"/>
</dbReference>
<proteinExistence type="inferred from homology"/>
<evidence type="ECO:0000313" key="3">
    <source>
        <dbReference type="EMBL" id="CAD7703990.1"/>
    </source>
</evidence>
<comment type="similarity">
    <text evidence="1 2">Belongs to the VPS51 family.</text>
</comment>
<evidence type="ECO:0000256" key="1">
    <source>
        <dbReference type="ARBA" id="ARBA00006080"/>
    </source>
</evidence>
<dbReference type="InterPro" id="IPR014812">
    <property type="entry name" value="Vps51"/>
</dbReference>
<comment type="caution">
    <text evidence="3">The sequence shown here is derived from an EMBL/GenBank/DDBJ whole genome shotgun (WGS) entry which is preliminary data.</text>
</comment>
<dbReference type="EMBL" id="CAJHUC010002560">
    <property type="protein sequence ID" value="CAD7703990.1"/>
    <property type="molecule type" value="Genomic_DNA"/>
</dbReference>
<dbReference type="GO" id="GO:0048193">
    <property type="term" value="P:Golgi vesicle transport"/>
    <property type="evidence" value="ECO:0007669"/>
    <property type="project" value="TreeGrafter"/>
</dbReference>
<keyword evidence="4" id="KW-1185">Reference proteome</keyword>
<sequence>MSDLLADPPSGAQDEKSRRIKSLLNSYYGAADEPADATESCATGSVALDDASSAASGSVYTPRVSSIDSAVFSSSAFVANLLRSARIDTLLRRHSEMAREIKVLDSDMQMLVYENYNKFISATDTIRTMKANVDGMGPSMEQLSSIMDRVAETSNGVNSKLQKHRDTIEELNRVRSLLQKLQALLNLPKQLKIAKDEKAYAAAVDFYCNAAGILQKYGHQGVFRTVAAESEVAIKEVAKQLEERLEDPEAESEACVHMLRRIGAKSDELQAKFLIGRQRRVQNMLDGAAPVVSAMAADVLGLEQAEDVPDMWLKEGDSSPSLGHFLKTLDEQVINSLSETVMAFNHTFVDAESQDAADRSRLTEMADSMMGTYLQLIGQAFAVEAHSAAIAGAGLEPGSGTAEGPPDVPIVRFSVDWGAAALAQGLAHMNADLGVLESRLSEVEPKRRGLLLTQSLVQHHISTCFMALTRRVLQAVIRIKKELEQPSPESPPSPGVGPQVLSRGFATVCDMLQQGVSSIIQGLKGYQAVAHLLNNWETLFVDMLQGQMQAIFMHLLLYFQAMAGLPKGDQPSSSQLSTSKEQVLLSESLLSTKDFANLALPDEVGGGTLAQLARGRLNKEGENPPCSSDDSQDTVVGRPPALLLLLARLCSFLEVTVVPHVVETFALTFPDVGGNSVSDRPAFNPSEVIRHLNSGALTLLRAYIELHGRQLTIMIRRSVAAAGWLNHKEPRGPRPVCDLMLTRLGVAEAEVVQLVDDGGHR</sequence>
<comment type="function">
    <text evidence="2">Acts as component of the GARP complex that is involved in retrograde transport from early and late endosomes to the trans-Golgi network (TGN).</text>
</comment>
<dbReference type="OrthoDB" id="568474at2759"/>
<keyword evidence="2" id="KW-0445">Lipid transport</keyword>
<dbReference type="AlphaFoldDB" id="A0A8S1J9Y1"/>
<dbReference type="GO" id="GO:1990745">
    <property type="term" value="C:EARP complex"/>
    <property type="evidence" value="ECO:0007669"/>
    <property type="project" value="TreeGrafter"/>
</dbReference>
<evidence type="ECO:0000313" key="4">
    <source>
        <dbReference type="Proteomes" id="UP000708148"/>
    </source>
</evidence>
<dbReference type="GO" id="GO:0005829">
    <property type="term" value="C:cytosol"/>
    <property type="evidence" value="ECO:0007669"/>
    <property type="project" value="GOC"/>
</dbReference>
<dbReference type="GO" id="GO:0015031">
    <property type="term" value="P:protein transport"/>
    <property type="evidence" value="ECO:0007669"/>
    <property type="project" value="UniProtKB-UniRule"/>
</dbReference>
<dbReference type="Proteomes" id="UP000708148">
    <property type="component" value="Unassembled WGS sequence"/>
</dbReference>
<comment type="subunit">
    <text evidence="2">Component of the Golgi-associated retrograde protein (GARP) complex.</text>
</comment>
<keyword evidence="2" id="KW-0333">Golgi apparatus</keyword>
<keyword evidence="2" id="KW-0653">Protein transport</keyword>
<keyword evidence="2" id="KW-0813">Transport</keyword>